<dbReference type="Pfam" id="PF14020">
    <property type="entry name" value="DUF4236"/>
    <property type="match status" value="1"/>
</dbReference>
<evidence type="ECO:0000313" key="2">
    <source>
        <dbReference type="EMBL" id="PZA12124.1"/>
    </source>
</evidence>
<name>A0A323UHQ3_RHOPL</name>
<sequence>MPFYFRKSVSAGPFRFSFSRGGVGMSVGVKGLRIGAGPRGNYIHAGFGGVYYRSSIRPAGQKEQSLDQPIATPKTTIDGVEMVEIESGSVLQMRSANFADILDDLNIKASKLPLSRIIAWTGIALGFGLLAVNSTAAIATWTVTIPAWIVARWLDSYRRKTVLFYELESDAAKAYERLTEAFDLLIGCAGKWHIRSGGAVRNLTTWKRNAGATHIVDKKPTRLDFSLPLTVASNITPPCAHVGDQVLYFLPDVVLVAHGKKIGAIDYNDLKLHWQESNFIEEGSVPSDAKVVGQTWKHPNKSGGPDRRYKDNWQIPICRYEALHLSSNSGLNELLEFSKATVCAPLATAVRGLAVINGQSAVPNSLQPAE</sequence>
<dbReference type="AlphaFoldDB" id="A0A323UHQ3"/>
<organism evidence="2 3">
    <name type="scientific">Rhodopseudomonas palustris</name>
    <dbReference type="NCBI Taxonomy" id="1076"/>
    <lineage>
        <taxon>Bacteria</taxon>
        <taxon>Pseudomonadati</taxon>
        <taxon>Pseudomonadota</taxon>
        <taxon>Alphaproteobacteria</taxon>
        <taxon>Hyphomicrobiales</taxon>
        <taxon>Nitrobacteraceae</taxon>
        <taxon>Rhodopseudomonas</taxon>
    </lineage>
</organism>
<feature type="domain" description="DUF4236" evidence="1">
    <location>
        <begin position="3"/>
        <end position="53"/>
    </location>
</feature>
<dbReference type="RefSeq" id="WP_110785643.1">
    <property type="nucleotide sequence ID" value="NZ_QKQS01000013.1"/>
</dbReference>
<accession>A0A323UHQ3</accession>
<dbReference type="EMBL" id="QKQS01000013">
    <property type="protein sequence ID" value="PZA12124.1"/>
    <property type="molecule type" value="Genomic_DNA"/>
</dbReference>
<dbReference type="OrthoDB" id="9806903at2"/>
<evidence type="ECO:0000259" key="1">
    <source>
        <dbReference type="Pfam" id="PF14020"/>
    </source>
</evidence>
<reference evidence="2 3" key="1">
    <citation type="submission" date="2018-06" db="EMBL/GenBank/DDBJ databases">
        <title>Draft Whole-Genome Sequence of the purple photosynthetic bacterium Rhodospeudomonas palustris XCP.</title>
        <authorList>
            <person name="Rayyan A."/>
            <person name="Meyer T.E."/>
            <person name="Kyndt J.A."/>
        </authorList>
    </citation>
    <scope>NUCLEOTIDE SEQUENCE [LARGE SCALE GENOMIC DNA]</scope>
    <source>
        <strain evidence="2 3">XCP</strain>
    </source>
</reference>
<proteinExistence type="predicted"/>
<comment type="caution">
    <text evidence="2">The sequence shown here is derived from an EMBL/GenBank/DDBJ whole genome shotgun (WGS) entry which is preliminary data.</text>
</comment>
<protein>
    <recommendedName>
        <fullName evidence="1">DUF4236 domain-containing protein</fullName>
    </recommendedName>
</protein>
<dbReference type="Proteomes" id="UP000248134">
    <property type="component" value="Unassembled WGS sequence"/>
</dbReference>
<evidence type="ECO:0000313" key="3">
    <source>
        <dbReference type="Proteomes" id="UP000248134"/>
    </source>
</evidence>
<gene>
    <name evidence="2" type="ORF">DNX69_08875</name>
</gene>
<dbReference type="InterPro" id="IPR025330">
    <property type="entry name" value="DUF4236"/>
</dbReference>